<dbReference type="Proteomes" id="UP000091918">
    <property type="component" value="Unassembled WGS sequence"/>
</dbReference>
<dbReference type="AlphaFoldDB" id="A0A1B7NQY3"/>
<feature type="compositionally biased region" description="Low complexity" evidence="1">
    <location>
        <begin position="86"/>
        <end position="101"/>
    </location>
</feature>
<keyword evidence="3" id="KW-1185">Reference proteome</keyword>
<organism evidence="2 3">
    <name type="scientific">Emergomyces africanus</name>
    <dbReference type="NCBI Taxonomy" id="1955775"/>
    <lineage>
        <taxon>Eukaryota</taxon>
        <taxon>Fungi</taxon>
        <taxon>Dikarya</taxon>
        <taxon>Ascomycota</taxon>
        <taxon>Pezizomycotina</taxon>
        <taxon>Eurotiomycetes</taxon>
        <taxon>Eurotiomycetidae</taxon>
        <taxon>Onygenales</taxon>
        <taxon>Ajellomycetaceae</taxon>
        <taxon>Emergomyces</taxon>
    </lineage>
</organism>
<name>A0A1B7NQY3_9EURO</name>
<sequence length="126" mass="12481">MVVHSTQPDPSDLKKVCANEDVQREIVKLCPENMLQDALKSFSKSCSGAGQKVSIIDTNKPKPTGTSPGGSSGGDGEGNGSGSGSGQPTSTGAGSSPSGHSAGYAYKVDSSIVAAVVALVGLVSTL</sequence>
<reference evidence="2 3" key="1">
    <citation type="submission" date="2015-07" db="EMBL/GenBank/DDBJ databases">
        <title>Emmonsia species relationships and genome sequence.</title>
        <authorList>
            <person name="Cuomo C.A."/>
            <person name="Schwartz I.S."/>
            <person name="Kenyon C."/>
            <person name="de Hoog G.S."/>
            <person name="Govender N.P."/>
            <person name="Botha A."/>
            <person name="Moreno L."/>
            <person name="de Vries M."/>
            <person name="Munoz J.F."/>
            <person name="Stielow J.B."/>
        </authorList>
    </citation>
    <scope>NUCLEOTIDE SEQUENCE [LARGE SCALE GENOMIC DNA]</scope>
    <source>
        <strain evidence="2 3">CBS 136260</strain>
    </source>
</reference>
<gene>
    <name evidence="2" type="ORF">ACJ72_06487</name>
</gene>
<evidence type="ECO:0000256" key="1">
    <source>
        <dbReference type="SAM" id="MobiDB-lite"/>
    </source>
</evidence>
<dbReference type="OrthoDB" id="4776947at2759"/>
<feature type="region of interest" description="Disordered" evidence="1">
    <location>
        <begin position="45"/>
        <end position="101"/>
    </location>
</feature>
<evidence type="ECO:0000313" key="2">
    <source>
        <dbReference type="EMBL" id="OAX79195.1"/>
    </source>
</evidence>
<dbReference type="EMBL" id="LGUA01001118">
    <property type="protein sequence ID" value="OAX79195.1"/>
    <property type="molecule type" value="Genomic_DNA"/>
</dbReference>
<accession>A0A1B7NQY3</accession>
<dbReference type="STRING" id="1658172.A0A1B7NQY3"/>
<protein>
    <submittedName>
        <fullName evidence="2">Uncharacterized protein</fullName>
    </submittedName>
</protein>
<evidence type="ECO:0000313" key="3">
    <source>
        <dbReference type="Proteomes" id="UP000091918"/>
    </source>
</evidence>
<comment type="caution">
    <text evidence="2">The sequence shown here is derived from an EMBL/GenBank/DDBJ whole genome shotgun (WGS) entry which is preliminary data.</text>
</comment>
<proteinExistence type="predicted"/>
<feature type="compositionally biased region" description="Gly residues" evidence="1">
    <location>
        <begin position="67"/>
        <end position="85"/>
    </location>
</feature>